<evidence type="ECO:0000313" key="8">
    <source>
        <dbReference type="EMBL" id="GIZ90388.1"/>
    </source>
</evidence>
<dbReference type="EMBL" id="BPMT01000014">
    <property type="protein sequence ID" value="GIZ94154.1"/>
    <property type="molecule type" value="Genomic_DNA"/>
</dbReference>
<dbReference type="Proteomes" id="UP000887228">
    <property type="component" value="Unassembled WGS sequence"/>
</dbReference>
<dbReference type="PANTHER" id="PTHR44757:SF2">
    <property type="entry name" value="BIOFILM ARCHITECTURE MAINTENANCE PROTEIN MBAA"/>
    <property type="match status" value="1"/>
</dbReference>
<dbReference type="Gene3D" id="3.30.70.270">
    <property type="match status" value="1"/>
</dbReference>
<dbReference type="InterPro" id="IPR001610">
    <property type="entry name" value="PAC"/>
</dbReference>
<evidence type="ECO:0000313" key="11">
    <source>
        <dbReference type="Proteomes" id="UP000887228"/>
    </source>
</evidence>
<dbReference type="NCBIfam" id="TIGR00229">
    <property type="entry name" value="sensory_box"/>
    <property type="match status" value="2"/>
</dbReference>
<gene>
    <name evidence="8" type="ORF">KAM435_37150</name>
    <name evidence="9" type="ORF">KAM436_31220</name>
</gene>
<keyword evidence="3" id="KW-0472">Membrane</keyword>
<keyword evidence="3" id="KW-0812">Transmembrane</keyword>
<dbReference type="Pfam" id="PF00990">
    <property type="entry name" value="GGDEF"/>
    <property type="match status" value="1"/>
</dbReference>
<dbReference type="CDD" id="cd01948">
    <property type="entry name" value="EAL"/>
    <property type="match status" value="1"/>
</dbReference>
<dbReference type="PROSITE" id="PS50113">
    <property type="entry name" value="PAC"/>
    <property type="match status" value="1"/>
</dbReference>
<feature type="domain" description="EAL" evidence="6">
    <location>
        <begin position="479"/>
        <end position="732"/>
    </location>
</feature>
<dbReference type="SMART" id="SM00052">
    <property type="entry name" value="EAL"/>
    <property type="match status" value="1"/>
</dbReference>
<dbReference type="InterPro" id="IPR000014">
    <property type="entry name" value="PAS"/>
</dbReference>
<evidence type="ECO:0000259" key="7">
    <source>
        <dbReference type="PROSITE" id="PS50887"/>
    </source>
</evidence>
<dbReference type="InterPro" id="IPR052155">
    <property type="entry name" value="Biofilm_reg_signaling"/>
</dbReference>
<dbReference type="SUPFAM" id="SSF141868">
    <property type="entry name" value="EAL domain-like"/>
    <property type="match status" value="1"/>
</dbReference>
<dbReference type="InterPro" id="IPR043128">
    <property type="entry name" value="Rev_trsase/Diguanyl_cyclase"/>
</dbReference>
<dbReference type="Gene3D" id="3.20.20.450">
    <property type="entry name" value="EAL domain"/>
    <property type="match status" value="1"/>
</dbReference>
<dbReference type="EMBL" id="BPMS01000024">
    <property type="protein sequence ID" value="GIZ90388.1"/>
    <property type="molecule type" value="Genomic_DNA"/>
</dbReference>
<dbReference type="InterPro" id="IPR000160">
    <property type="entry name" value="GGDEF_dom"/>
</dbReference>
<dbReference type="SUPFAM" id="SSF55785">
    <property type="entry name" value="PYP-like sensor domain (PAS domain)"/>
    <property type="match status" value="2"/>
</dbReference>
<protein>
    <recommendedName>
        <fullName evidence="1">cyclic-guanylate-specific phosphodiesterase</fullName>
        <ecNumber evidence="1">3.1.4.52</ecNumber>
    </recommendedName>
</protein>
<evidence type="ECO:0000259" key="6">
    <source>
        <dbReference type="PROSITE" id="PS50883"/>
    </source>
</evidence>
<dbReference type="FunFam" id="3.20.20.450:FF:000001">
    <property type="entry name" value="Cyclic di-GMP phosphodiesterase yahA"/>
    <property type="match status" value="1"/>
</dbReference>
<keyword evidence="3" id="KW-1133">Transmembrane helix</keyword>
<dbReference type="PROSITE" id="PS50887">
    <property type="entry name" value="GGDEF"/>
    <property type="match status" value="1"/>
</dbReference>
<dbReference type="InterPro" id="IPR000700">
    <property type="entry name" value="PAS-assoc_C"/>
</dbReference>
<feature type="domain" description="PAC" evidence="5">
    <location>
        <begin position="176"/>
        <end position="228"/>
    </location>
</feature>
<dbReference type="SMART" id="SM00267">
    <property type="entry name" value="GGDEF"/>
    <property type="match status" value="1"/>
</dbReference>
<feature type="domain" description="GGDEF" evidence="7">
    <location>
        <begin position="337"/>
        <end position="470"/>
    </location>
</feature>
<dbReference type="PANTHER" id="PTHR44757">
    <property type="entry name" value="DIGUANYLATE CYCLASE DGCP"/>
    <property type="match status" value="1"/>
</dbReference>
<feature type="domain" description="PAS" evidence="4">
    <location>
        <begin position="100"/>
        <end position="172"/>
    </location>
</feature>
<feature type="transmembrane region" description="Helical" evidence="3">
    <location>
        <begin position="33"/>
        <end position="56"/>
    </location>
</feature>
<dbReference type="InterPro" id="IPR035919">
    <property type="entry name" value="EAL_sf"/>
</dbReference>
<feature type="domain" description="PAS" evidence="4">
    <location>
        <begin position="225"/>
        <end position="271"/>
    </location>
</feature>
<evidence type="ECO:0000256" key="3">
    <source>
        <dbReference type="SAM" id="Phobius"/>
    </source>
</evidence>
<dbReference type="SMART" id="SM00091">
    <property type="entry name" value="PAS"/>
    <property type="match status" value="2"/>
</dbReference>
<accession>A0AA37FN88</accession>
<dbReference type="CDD" id="cd00130">
    <property type="entry name" value="PAS"/>
    <property type="match status" value="2"/>
</dbReference>
<dbReference type="Pfam" id="PF08447">
    <property type="entry name" value="PAS_3"/>
    <property type="match status" value="1"/>
</dbReference>
<dbReference type="EC" id="3.1.4.52" evidence="1"/>
<proteinExistence type="predicted"/>
<dbReference type="Pfam" id="PF13188">
    <property type="entry name" value="PAS_8"/>
    <property type="match status" value="1"/>
</dbReference>
<feature type="transmembrane region" description="Helical" evidence="3">
    <location>
        <begin position="68"/>
        <end position="87"/>
    </location>
</feature>
<dbReference type="PROSITE" id="PS50883">
    <property type="entry name" value="EAL"/>
    <property type="match status" value="1"/>
</dbReference>
<dbReference type="SMART" id="SM00086">
    <property type="entry name" value="PAC"/>
    <property type="match status" value="1"/>
</dbReference>
<keyword evidence="2" id="KW-0973">c-di-GMP</keyword>
<evidence type="ECO:0000259" key="5">
    <source>
        <dbReference type="PROSITE" id="PS50113"/>
    </source>
</evidence>
<evidence type="ECO:0000256" key="2">
    <source>
        <dbReference type="ARBA" id="ARBA00022636"/>
    </source>
</evidence>
<dbReference type="InterPro" id="IPR001633">
    <property type="entry name" value="EAL_dom"/>
</dbReference>
<reference evidence="8 11" key="1">
    <citation type="submission" date="2021-07" db="EMBL/GenBank/DDBJ databases">
        <title>Whole genome sequencing of carbapenem-resistant Pseudomonas spp. isolated in Japan.</title>
        <authorList>
            <person name="Suzuki M."/>
            <person name="Maehana S."/>
            <person name="Kitasato H."/>
        </authorList>
    </citation>
    <scope>NUCLEOTIDE SEQUENCE</scope>
    <source>
        <strain evidence="8">KAM435</strain>
        <strain evidence="9 11">KAM436</strain>
    </source>
</reference>
<dbReference type="InterPro" id="IPR029787">
    <property type="entry name" value="Nucleotide_cyclase"/>
</dbReference>
<dbReference type="Gene3D" id="3.30.450.20">
    <property type="entry name" value="PAS domain"/>
    <property type="match status" value="2"/>
</dbReference>
<organism evidence="8 10">
    <name type="scientific">Aquipseudomonas alcaligenes</name>
    <name type="common">Pseudomonas alcaligenes</name>
    <dbReference type="NCBI Taxonomy" id="43263"/>
    <lineage>
        <taxon>Bacteria</taxon>
        <taxon>Pseudomonadati</taxon>
        <taxon>Pseudomonadota</taxon>
        <taxon>Gammaproteobacteria</taxon>
        <taxon>Pseudomonadales</taxon>
        <taxon>Pseudomonadaceae</taxon>
        <taxon>Aquipseudomonas</taxon>
    </lineage>
</organism>
<dbReference type="GO" id="GO:0071111">
    <property type="term" value="F:cyclic-guanylate-specific phosphodiesterase activity"/>
    <property type="evidence" value="ECO:0007669"/>
    <property type="project" value="UniProtKB-EC"/>
</dbReference>
<dbReference type="AlphaFoldDB" id="A0AA37FN88"/>
<comment type="caution">
    <text evidence="8">The sequence shown here is derived from an EMBL/GenBank/DDBJ whole genome shotgun (WGS) entry which is preliminary data.</text>
</comment>
<dbReference type="PROSITE" id="PS50112">
    <property type="entry name" value="PAS"/>
    <property type="match status" value="2"/>
</dbReference>
<evidence type="ECO:0000259" key="4">
    <source>
        <dbReference type="PROSITE" id="PS50112"/>
    </source>
</evidence>
<evidence type="ECO:0000313" key="10">
    <source>
        <dbReference type="Proteomes" id="UP000887212"/>
    </source>
</evidence>
<dbReference type="CDD" id="cd01949">
    <property type="entry name" value="GGDEF"/>
    <property type="match status" value="1"/>
</dbReference>
<dbReference type="NCBIfam" id="TIGR00254">
    <property type="entry name" value="GGDEF"/>
    <property type="match status" value="1"/>
</dbReference>
<evidence type="ECO:0000256" key="1">
    <source>
        <dbReference type="ARBA" id="ARBA00012282"/>
    </source>
</evidence>
<dbReference type="InterPro" id="IPR013655">
    <property type="entry name" value="PAS_fold_3"/>
</dbReference>
<dbReference type="Proteomes" id="UP000887212">
    <property type="component" value="Unassembled WGS sequence"/>
</dbReference>
<name>A0AA37FN88_AQUAC</name>
<dbReference type="SUPFAM" id="SSF55073">
    <property type="entry name" value="Nucleotide cyclase"/>
    <property type="match status" value="1"/>
</dbReference>
<dbReference type="Pfam" id="PF00563">
    <property type="entry name" value="EAL"/>
    <property type="match status" value="1"/>
</dbReference>
<dbReference type="InterPro" id="IPR035965">
    <property type="entry name" value="PAS-like_dom_sf"/>
</dbReference>
<evidence type="ECO:0000313" key="9">
    <source>
        <dbReference type="EMBL" id="GIZ94154.1"/>
    </source>
</evidence>
<sequence length="732" mass="81608">MPSYLYCAAVHTPDAMTDPSLMIFRRNPLQLTLLYLSIASLWILFSDALLLALGLDRDALAHYQSLKGFLFVLVSGLALYCALAQHWREQHLARTALKGSEERLALALDSAQEGMWDWDMKSNRVFYSRRFCEMLGYSPEDFGTDREAWLSRLHPEDRHLAEERLRALVDDRPPYYEGTFRLRHRNGDYRWLYARGQLLLDEDGEPSRFIGTSSDITQRRADEESLRQAAVVFDSTLEGVLVTDRELKIVHVNPAFSRITGYSSDEVLGKSPNMFKSGHNGNLSHYVAVFSDISAIKHSQQELDYLAHHDPLTSLPNRLLFGERIDQALQRARQDGRRGALLLVDLDHFKIVNESLGHNTGDQLLKLIGERLHNALGQGVTLARLGGDEFGLLSGDCAQAEHASLLAQRLLDCLEQPFSIGDETLFVGASIGISLFPDDGDSIEKLLRNADSALFRAKSSGRQTFSFYSQEMTAQARQRIKLEAELRVALEQEQLRVHYQPIHRLDNGALLGVEALVRWQHPERGLVAPGEFIPVAEDSGLIGAIDAWVLEQACAQMVRWLAEGRALEFVAVNVSSRLFGRGELDLRVERVLRQTGLAATHLELEVTESAVMDNPERAQELLGHLQGLGVRLAIDDFGTGYSSLARLKRLPVNKLKLDQSFVRGLPQDSEDAAIARAVVSLGQSLGLRVLAEGIETAEQAAYLREAGCNLGQGYWFGRPQPAEQLLAVSAPA</sequence>